<dbReference type="eggNOG" id="ENOG502S6YJ">
    <property type="taxonomic scope" value="Eukaryota"/>
</dbReference>
<dbReference type="RefSeq" id="XP_013762108.1">
    <property type="nucleotide sequence ID" value="XM_013906654.1"/>
</dbReference>
<accession>A0A0L0DIC6</accession>
<dbReference type="OMA" id="WLINDAT"/>
<dbReference type="SUPFAM" id="SSF117782">
    <property type="entry name" value="YbjQ-like"/>
    <property type="match status" value="1"/>
</dbReference>
<dbReference type="Gene3D" id="3.30.110.70">
    <property type="entry name" value="Hypothetical protein apc22750. Chain B"/>
    <property type="match status" value="1"/>
</dbReference>
<dbReference type="InterPro" id="IPR002765">
    <property type="entry name" value="UPF0145_YbjQ-like"/>
</dbReference>
<gene>
    <name evidence="1" type="ORF">AMSG_00931</name>
</gene>
<dbReference type="InterPro" id="IPR035439">
    <property type="entry name" value="UPF0145_dom_sf"/>
</dbReference>
<organism evidence="1 2">
    <name type="scientific">Thecamonas trahens ATCC 50062</name>
    <dbReference type="NCBI Taxonomy" id="461836"/>
    <lineage>
        <taxon>Eukaryota</taxon>
        <taxon>Apusozoa</taxon>
        <taxon>Apusomonadida</taxon>
        <taxon>Apusomonadidae</taxon>
        <taxon>Thecamonas</taxon>
    </lineage>
</organism>
<reference evidence="1 2" key="1">
    <citation type="submission" date="2010-05" db="EMBL/GenBank/DDBJ databases">
        <title>The Genome Sequence of Thecamonas trahens ATCC 50062.</title>
        <authorList>
            <consortium name="The Broad Institute Genome Sequencing Platform"/>
            <person name="Russ C."/>
            <person name="Cuomo C."/>
            <person name="Shea T."/>
            <person name="Young S.K."/>
            <person name="Zeng Q."/>
            <person name="Koehrsen M."/>
            <person name="Haas B."/>
            <person name="Borodovsky M."/>
            <person name="Guigo R."/>
            <person name="Alvarado L."/>
            <person name="Berlin A."/>
            <person name="Bochicchio J."/>
            <person name="Borenstein D."/>
            <person name="Chapman S."/>
            <person name="Chen Z."/>
            <person name="Freedman E."/>
            <person name="Gellesch M."/>
            <person name="Goldberg J."/>
            <person name="Griggs A."/>
            <person name="Gujja S."/>
            <person name="Heilman E."/>
            <person name="Heiman D."/>
            <person name="Hepburn T."/>
            <person name="Howarth C."/>
            <person name="Jen D."/>
            <person name="Larson L."/>
            <person name="Mehta T."/>
            <person name="Park D."/>
            <person name="Pearson M."/>
            <person name="Roberts A."/>
            <person name="Saif S."/>
            <person name="Shenoy N."/>
            <person name="Sisk P."/>
            <person name="Stolte C."/>
            <person name="Sykes S."/>
            <person name="Thomson T."/>
            <person name="Walk T."/>
            <person name="White J."/>
            <person name="Yandava C."/>
            <person name="Burger G."/>
            <person name="Gray M.W."/>
            <person name="Holland P.W.H."/>
            <person name="King N."/>
            <person name="Lang F.B.F."/>
            <person name="Roger A.J."/>
            <person name="Ruiz-Trillo I."/>
            <person name="Lander E."/>
            <person name="Nusbaum C."/>
        </authorList>
    </citation>
    <scope>NUCLEOTIDE SEQUENCE [LARGE SCALE GENOMIC DNA]</scope>
    <source>
        <strain evidence="1 2">ATCC 50062</strain>
    </source>
</reference>
<dbReference type="GeneID" id="25560706"/>
<sequence length="159" mass="17235">MLRIAGQRSGRDVKPKTVLVTTREGIKGRVIEEELGIVCATATKTRSFVVDLAAKFRGLFGGEIKGYSWLINDATQEAMLRLRIAAVDMSATSVRNVRIEVATTADRPFGLYASVSVYGTAVRCESADRSPTSRILAQGERNIVHLDKGSEPDFAVSSS</sequence>
<evidence type="ECO:0000313" key="1">
    <source>
        <dbReference type="EMBL" id="KNC52104.1"/>
    </source>
</evidence>
<dbReference type="Proteomes" id="UP000054408">
    <property type="component" value="Unassembled WGS sequence"/>
</dbReference>
<dbReference type="EMBL" id="GL349436">
    <property type="protein sequence ID" value="KNC52104.1"/>
    <property type="molecule type" value="Genomic_DNA"/>
</dbReference>
<name>A0A0L0DIC6_THETB</name>
<dbReference type="AlphaFoldDB" id="A0A0L0DIC6"/>
<evidence type="ECO:0000313" key="2">
    <source>
        <dbReference type="Proteomes" id="UP000054408"/>
    </source>
</evidence>
<protein>
    <submittedName>
        <fullName evidence="1">UPF0145 protein</fullName>
    </submittedName>
</protein>
<keyword evidence="2" id="KW-1185">Reference proteome</keyword>
<proteinExistence type="predicted"/>
<dbReference type="Pfam" id="PF01906">
    <property type="entry name" value="YbjQ_1"/>
    <property type="match status" value="1"/>
</dbReference>
<dbReference type="OrthoDB" id="68104at2759"/>
<dbReference type="PANTHER" id="PTHR34068">
    <property type="entry name" value="UPF0145 PROTEIN YBJQ"/>
    <property type="match status" value="1"/>
</dbReference>